<dbReference type="Pfam" id="PF13676">
    <property type="entry name" value="TIR_2"/>
    <property type="match status" value="1"/>
</dbReference>
<dbReference type="InterPro" id="IPR000157">
    <property type="entry name" value="TIR_dom"/>
</dbReference>
<dbReference type="RefSeq" id="WP_137735855.1">
    <property type="nucleotide sequence ID" value="NZ_BJCL01000026.1"/>
</dbReference>
<gene>
    <name evidence="2" type="ORF">AQPW35_52360</name>
</gene>
<dbReference type="SUPFAM" id="SSF52200">
    <property type="entry name" value="Toll/Interleukin receptor TIR domain"/>
    <property type="match status" value="1"/>
</dbReference>
<reference evidence="3" key="1">
    <citation type="submission" date="2019-03" db="EMBL/GenBank/DDBJ databases">
        <title>Aquabacterium pictum sp.nov., the first bacteriochlorophyll a-containing freshwater bacterium in the genus Aquabacterium of the class Betaproteobacteria.</title>
        <authorList>
            <person name="Hirose S."/>
            <person name="Tank M."/>
            <person name="Hara E."/>
            <person name="Tamaki H."/>
            <person name="Takaichi S."/>
            <person name="Haruta S."/>
            <person name="Hanada S."/>
        </authorList>
    </citation>
    <scope>NUCLEOTIDE SEQUENCE [LARGE SCALE GENOMIC DNA]</scope>
    <source>
        <strain evidence="3">W35</strain>
    </source>
</reference>
<dbReference type="PROSITE" id="PS50104">
    <property type="entry name" value="TIR"/>
    <property type="match status" value="1"/>
</dbReference>
<accession>A0A480B2N1</accession>
<feature type="domain" description="TIR" evidence="1">
    <location>
        <begin position="7"/>
        <end position="172"/>
    </location>
</feature>
<keyword evidence="3" id="KW-1185">Reference proteome</keyword>
<dbReference type="InterPro" id="IPR035897">
    <property type="entry name" value="Toll_tir_struct_dom_sf"/>
</dbReference>
<dbReference type="AlphaFoldDB" id="A0A480B2N1"/>
<dbReference type="EMBL" id="BJCL01000026">
    <property type="protein sequence ID" value="GCL66155.1"/>
    <property type="molecule type" value="Genomic_DNA"/>
</dbReference>
<comment type="caution">
    <text evidence="2">The sequence shown here is derived from an EMBL/GenBank/DDBJ whole genome shotgun (WGS) entry which is preliminary data.</text>
</comment>
<dbReference type="Gene3D" id="3.40.50.10140">
    <property type="entry name" value="Toll/interleukin-1 receptor homology (TIR) domain"/>
    <property type="match status" value="1"/>
</dbReference>
<proteinExistence type="predicted"/>
<dbReference type="GO" id="GO:0007165">
    <property type="term" value="P:signal transduction"/>
    <property type="evidence" value="ECO:0007669"/>
    <property type="project" value="InterPro"/>
</dbReference>
<dbReference type="Proteomes" id="UP000301751">
    <property type="component" value="Unassembled WGS sequence"/>
</dbReference>
<evidence type="ECO:0000259" key="1">
    <source>
        <dbReference type="PROSITE" id="PS50104"/>
    </source>
</evidence>
<protein>
    <recommendedName>
        <fullName evidence="1">TIR domain-containing protein</fullName>
    </recommendedName>
</protein>
<evidence type="ECO:0000313" key="2">
    <source>
        <dbReference type="EMBL" id="GCL66155.1"/>
    </source>
</evidence>
<organism evidence="2 3">
    <name type="scientific">Pseudaquabacterium pictum</name>
    <dbReference type="NCBI Taxonomy" id="2315236"/>
    <lineage>
        <taxon>Bacteria</taxon>
        <taxon>Pseudomonadati</taxon>
        <taxon>Pseudomonadota</taxon>
        <taxon>Betaproteobacteria</taxon>
        <taxon>Burkholderiales</taxon>
        <taxon>Sphaerotilaceae</taxon>
        <taxon>Pseudaquabacterium</taxon>
    </lineage>
</organism>
<dbReference type="SMART" id="SM00255">
    <property type="entry name" value="TIR"/>
    <property type="match status" value="1"/>
</dbReference>
<dbReference type="OrthoDB" id="9147462at2"/>
<name>A0A480B2N1_9BURK</name>
<sequence length="465" mass="52962">MAFLPQFNNDLFISYRRTSNAGEDPWVDNFCETVELRLRDLVSPQIKLWKDKEQLEAGKAWRPEIAEAVDSTGIFLAVISRTYFDSDECRKELDRFLGRLKSADGRDGRRLVPIYKHPTKPDQEVPRELAEIGHHEFFNLDPKPWRELDPKRDYNDYQERLGRVVFDLMTALEELQGQQKKLALGKVFIANVGPELQQERERLRTDLRQRGFLVVPENEYLWNADDHRERITRDLGEALLCIHLVQRQASIEPLTPARARLQLELAHAEMKQRGRPAPLVWIQPAAATDASTRSLMDYIESDLANDGVDYLQGSLEDLKTLMLDKLPKPTPKAPPKPREVAVLVEDGDLADLGPLKTLLADKLGVEPRPLKFSRATPKDEERLARTLAACPQAIIFWHRQSEDWVFDLMDLDALADRLGPERLCIVAAGEGSDEKASFTTKKARMVNAVVSNGEAELRRFLDGAA</sequence>
<evidence type="ECO:0000313" key="3">
    <source>
        <dbReference type="Proteomes" id="UP000301751"/>
    </source>
</evidence>